<comment type="caution">
    <text evidence="9">The sequence shown here is derived from an EMBL/GenBank/DDBJ whole genome shotgun (WGS) entry which is preliminary data.</text>
</comment>
<feature type="binding site" evidence="6">
    <location>
        <position position="133"/>
    </location>
    <ligand>
        <name>a divalent metal cation</name>
        <dbReference type="ChEBI" id="CHEBI:60240"/>
        <label>1</label>
    </ligand>
</feature>
<dbReference type="Gene3D" id="3.90.230.10">
    <property type="entry name" value="Creatinase/methionine aminopeptidase superfamily"/>
    <property type="match status" value="1"/>
</dbReference>
<dbReference type="InterPro" id="IPR036005">
    <property type="entry name" value="Creatinase/aminopeptidase-like"/>
</dbReference>
<keyword evidence="2 6" id="KW-0031">Aminopeptidase</keyword>
<organism evidence="9 10">
    <name type="scientific">Actinoallomurus vinaceus</name>
    <dbReference type="NCBI Taxonomy" id="1080074"/>
    <lineage>
        <taxon>Bacteria</taxon>
        <taxon>Bacillati</taxon>
        <taxon>Actinomycetota</taxon>
        <taxon>Actinomycetes</taxon>
        <taxon>Streptosporangiales</taxon>
        <taxon>Thermomonosporaceae</taxon>
        <taxon>Actinoallomurus</taxon>
    </lineage>
</organism>
<evidence type="ECO:0000256" key="3">
    <source>
        <dbReference type="ARBA" id="ARBA00022670"/>
    </source>
</evidence>
<gene>
    <name evidence="9" type="primary">map_2</name>
    <name evidence="6" type="synonym">map</name>
    <name evidence="9" type="ORF">GCM10023196_009110</name>
</gene>
<evidence type="ECO:0000256" key="1">
    <source>
        <dbReference type="ARBA" id="ARBA00002521"/>
    </source>
</evidence>
<feature type="binding site" evidence="6">
    <location>
        <position position="261"/>
    </location>
    <ligand>
        <name>a divalent metal cation</name>
        <dbReference type="ChEBI" id="CHEBI:60240"/>
        <label>1</label>
    </ligand>
</feature>
<dbReference type="Pfam" id="PF00557">
    <property type="entry name" value="Peptidase_M24"/>
    <property type="match status" value="1"/>
</dbReference>
<accession>A0ABP8U529</accession>
<evidence type="ECO:0000256" key="6">
    <source>
        <dbReference type="HAMAP-Rule" id="MF_01974"/>
    </source>
</evidence>
<reference evidence="10" key="1">
    <citation type="journal article" date="2019" name="Int. J. Syst. Evol. Microbiol.">
        <title>The Global Catalogue of Microorganisms (GCM) 10K type strain sequencing project: providing services to taxonomists for standard genome sequencing and annotation.</title>
        <authorList>
            <consortium name="The Broad Institute Genomics Platform"/>
            <consortium name="The Broad Institute Genome Sequencing Center for Infectious Disease"/>
            <person name="Wu L."/>
            <person name="Ma J."/>
        </authorList>
    </citation>
    <scope>NUCLEOTIDE SEQUENCE [LARGE SCALE GENOMIC DNA]</scope>
    <source>
        <strain evidence="10">JCM 17939</strain>
    </source>
</reference>
<evidence type="ECO:0000256" key="4">
    <source>
        <dbReference type="ARBA" id="ARBA00022723"/>
    </source>
</evidence>
<keyword evidence="3 6" id="KW-0645">Protease</keyword>
<dbReference type="PROSITE" id="PS00680">
    <property type="entry name" value="MAP_1"/>
    <property type="match status" value="1"/>
</dbReference>
<sequence length="286" mass="30719">MGEARPDSPGAPRIYLRSIRVWKKRNPAIQIKTPGELDVMREAGLVVARTLERLVEAVKPGMTTADLDAIAEESIRSEGATPSFKGYQGFPACICTSINEEIVHGIPNPSKVLTEGDVISIDCGAIVDGWHGDSAVTVPVGEITAEERRLLEVCEESLWRGLAAGKADGRLSDIGNAVETYIRGQGDYGIVEEYVGHGIGTEMHMDPAVPNYGLPGRGPLLVPGMCFAVEPMVNLGTAETILLEDEWTVITGDGRRSAHFEHTFAVTEDGPWVLTALDGGERLKSA</sequence>
<dbReference type="PRINTS" id="PR00599">
    <property type="entry name" value="MAPEPTIDASE"/>
</dbReference>
<comment type="subunit">
    <text evidence="6">Monomer.</text>
</comment>
<proteinExistence type="inferred from homology"/>
<feature type="binding site" evidence="6">
    <location>
        <position position="261"/>
    </location>
    <ligand>
        <name>a divalent metal cation</name>
        <dbReference type="ChEBI" id="CHEBI:60240"/>
        <label>2</label>
        <note>catalytic</note>
    </ligand>
</feature>
<evidence type="ECO:0000256" key="5">
    <source>
        <dbReference type="ARBA" id="ARBA00022801"/>
    </source>
</evidence>
<dbReference type="SUPFAM" id="SSF55920">
    <property type="entry name" value="Creatinase/aminopeptidase"/>
    <property type="match status" value="1"/>
</dbReference>
<comment type="catalytic activity">
    <reaction evidence="6 7">
        <text>Release of N-terminal amino acids, preferentially methionine, from peptides and arylamides.</text>
        <dbReference type="EC" id="3.4.11.18"/>
    </reaction>
</comment>
<comment type="function">
    <text evidence="1 6">Removes the N-terminal methionine from nascent proteins. The N-terminal methionine is often cleaved when the second residue in the primary sequence is small and uncharged (Met-Ala-, Cys, Gly, Pro, Ser, Thr, or Val). Requires deformylation of the N(alpha)-formylated initiator methionine before it can be hydrolyzed.</text>
</comment>
<dbReference type="InterPro" id="IPR001714">
    <property type="entry name" value="Pept_M24_MAP"/>
</dbReference>
<dbReference type="EMBL" id="BAABHK010000001">
    <property type="protein sequence ID" value="GAA4621356.1"/>
    <property type="molecule type" value="Genomic_DNA"/>
</dbReference>
<dbReference type="HAMAP" id="MF_01974">
    <property type="entry name" value="MetAP_1"/>
    <property type="match status" value="1"/>
</dbReference>
<evidence type="ECO:0000256" key="7">
    <source>
        <dbReference type="RuleBase" id="RU003653"/>
    </source>
</evidence>
<feature type="binding site" evidence="6">
    <location>
        <position position="204"/>
    </location>
    <ligand>
        <name>substrate</name>
    </ligand>
</feature>
<dbReference type="PANTHER" id="PTHR43330:SF27">
    <property type="entry name" value="METHIONINE AMINOPEPTIDASE"/>
    <property type="match status" value="1"/>
</dbReference>
<dbReference type="Proteomes" id="UP001501442">
    <property type="component" value="Unassembled WGS sequence"/>
</dbReference>
<feature type="binding site" evidence="6">
    <location>
        <position position="197"/>
    </location>
    <ligand>
        <name>a divalent metal cation</name>
        <dbReference type="ChEBI" id="CHEBI:60240"/>
        <label>2</label>
        <note>catalytic</note>
    </ligand>
</feature>
<protein>
    <recommendedName>
        <fullName evidence="6 7">Methionine aminopeptidase</fullName>
        <shortName evidence="6">MAP</shortName>
        <shortName evidence="6">MetAP</shortName>
        <ecNumber evidence="6 7">3.4.11.18</ecNumber>
    </recommendedName>
    <alternativeName>
        <fullName evidence="6">Peptidase M</fullName>
    </alternativeName>
</protein>
<comment type="cofactor">
    <cofactor evidence="6">
        <name>Co(2+)</name>
        <dbReference type="ChEBI" id="CHEBI:48828"/>
    </cofactor>
    <cofactor evidence="6">
        <name>Zn(2+)</name>
        <dbReference type="ChEBI" id="CHEBI:29105"/>
    </cofactor>
    <cofactor evidence="6">
        <name>Mn(2+)</name>
        <dbReference type="ChEBI" id="CHEBI:29035"/>
    </cofactor>
    <cofactor evidence="6">
        <name>Fe(2+)</name>
        <dbReference type="ChEBI" id="CHEBI:29033"/>
    </cofactor>
    <text evidence="6">Binds 2 divalent metal cations per subunit. Has a high-affinity and a low affinity metal-binding site. The true nature of the physiological cofactor is under debate. The enzyme is active with cobalt, zinc, manganese or divalent iron ions. Most likely, methionine aminopeptidases function as mononuclear Fe(2+)-metalloproteases under physiological conditions, and the catalytically relevant metal-binding site has been assigned to the histidine-containing high-affinity site.</text>
</comment>
<dbReference type="NCBIfam" id="TIGR00500">
    <property type="entry name" value="met_pdase_I"/>
    <property type="match status" value="1"/>
</dbReference>
<dbReference type="CDD" id="cd01086">
    <property type="entry name" value="MetAP1"/>
    <property type="match status" value="1"/>
</dbReference>
<evidence type="ECO:0000313" key="10">
    <source>
        <dbReference type="Proteomes" id="UP001501442"/>
    </source>
</evidence>
<evidence type="ECO:0000313" key="9">
    <source>
        <dbReference type="EMBL" id="GAA4621356.1"/>
    </source>
</evidence>
<feature type="domain" description="Peptidase M24" evidence="8">
    <location>
        <begin position="39"/>
        <end position="268"/>
    </location>
</feature>
<dbReference type="GO" id="GO:0004177">
    <property type="term" value="F:aminopeptidase activity"/>
    <property type="evidence" value="ECO:0007669"/>
    <property type="project" value="UniProtKB-KW"/>
</dbReference>
<dbReference type="InterPro" id="IPR002467">
    <property type="entry name" value="Pept_M24A_MAP1"/>
</dbReference>
<keyword evidence="10" id="KW-1185">Reference proteome</keyword>
<keyword evidence="4 6" id="KW-0479">Metal-binding</keyword>
<feature type="binding site" evidence="6">
    <location>
        <position position="133"/>
    </location>
    <ligand>
        <name>a divalent metal cation</name>
        <dbReference type="ChEBI" id="CHEBI:60240"/>
        <label>2</label>
        <note>catalytic</note>
    </ligand>
</feature>
<feature type="binding site" evidence="6">
    <location>
        <position position="104"/>
    </location>
    <ligand>
        <name>substrate</name>
    </ligand>
</feature>
<dbReference type="PANTHER" id="PTHR43330">
    <property type="entry name" value="METHIONINE AMINOPEPTIDASE"/>
    <property type="match status" value="1"/>
</dbReference>
<keyword evidence="5 6" id="KW-0378">Hydrolase</keyword>
<dbReference type="InterPro" id="IPR000994">
    <property type="entry name" value="Pept_M24"/>
</dbReference>
<feature type="binding site" evidence="6">
    <location>
        <position position="122"/>
    </location>
    <ligand>
        <name>a divalent metal cation</name>
        <dbReference type="ChEBI" id="CHEBI:60240"/>
        <label>1</label>
    </ligand>
</feature>
<name>A0ABP8U529_9ACTN</name>
<comment type="similarity">
    <text evidence="6">Belongs to the peptidase M24A family. Methionine aminopeptidase type 1 subfamily.</text>
</comment>
<feature type="binding site" evidence="6">
    <location>
        <position position="230"/>
    </location>
    <ligand>
        <name>a divalent metal cation</name>
        <dbReference type="ChEBI" id="CHEBI:60240"/>
        <label>2</label>
        <note>catalytic</note>
    </ligand>
</feature>
<evidence type="ECO:0000256" key="2">
    <source>
        <dbReference type="ARBA" id="ARBA00022438"/>
    </source>
</evidence>
<dbReference type="EC" id="3.4.11.18" evidence="6 7"/>
<evidence type="ECO:0000259" key="8">
    <source>
        <dbReference type="Pfam" id="PF00557"/>
    </source>
</evidence>